<keyword evidence="9" id="KW-1185">Reference proteome</keyword>
<organism evidence="8 9">
    <name type="scientific">Pseudopedobacter beijingensis</name>
    <dbReference type="NCBI Taxonomy" id="1207056"/>
    <lineage>
        <taxon>Bacteria</taxon>
        <taxon>Pseudomonadati</taxon>
        <taxon>Bacteroidota</taxon>
        <taxon>Sphingobacteriia</taxon>
        <taxon>Sphingobacteriales</taxon>
        <taxon>Sphingobacteriaceae</taxon>
        <taxon>Pseudopedobacter</taxon>
    </lineage>
</organism>
<dbReference type="InterPro" id="IPR033985">
    <property type="entry name" value="SusD-like_N"/>
</dbReference>
<evidence type="ECO:0000259" key="7">
    <source>
        <dbReference type="Pfam" id="PF14322"/>
    </source>
</evidence>
<gene>
    <name evidence="8" type="ORF">ACFSAH_15630</name>
</gene>
<dbReference type="InterPro" id="IPR012944">
    <property type="entry name" value="SusD_RagB_dom"/>
</dbReference>
<keyword evidence="3" id="KW-0732">Signal</keyword>
<dbReference type="Proteomes" id="UP001597118">
    <property type="component" value="Unassembled WGS sequence"/>
</dbReference>
<feature type="domain" description="SusD-like N-terminal" evidence="7">
    <location>
        <begin position="102"/>
        <end position="240"/>
    </location>
</feature>
<proteinExistence type="inferred from homology"/>
<evidence type="ECO:0000313" key="8">
    <source>
        <dbReference type="EMBL" id="MFD1631307.1"/>
    </source>
</evidence>
<dbReference type="PROSITE" id="PS51257">
    <property type="entry name" value="PROKAR_LIPOPROTEIN"/>
    <property type="match status" value="1"/>
</dbReference>
<dbReference type="SUPFAM" id="SSF48452">
    <property type="entry name" value="TPR-like"/>
    <property type="match status" value="1"/>
</dbReference>
<dbReference type="Pfam" id="PF14322">
    <property type="entry name" value="SusD-like_3"/>
    <property type="match status" value="1"/>
</dbReference>
<dbReference type="RefSeq" id="WP_379663676.1">
    <property type="nucleotide sequence ID" value="NZ_JBHUDG010000045.1"/>
</dbReference>
<feature type="domain" description="RagB/SusD" evidence="6">
    <location>
        <begin position="340"/>
        <end position="558"/>
    </location>
</feature>
<reference evidence="9" key="1">
    <citation type="journal article" date="2019" name="Int. J. Syst. Evol. Microbiol.">
        <title>The Global Catalogue of Microorganisms (GCM) 10K type strain sequencing project: providing services to taxonomists for standard genome sequencing and annotation.</title>
        <authorList>
            <consortium name="The Broad Institute Genomics Platform"/>
            <consortium name="The Broad Institute Genome Sequencing Center for Infectious Disease"/>
            <person name="Wu L."/>
            <person name="Ma J."/>
        </authorList>
    </citation>
    <scope>NUCLEOTIDE SEQUENCE [LARGE SCALE GENOMIC DNA]</scope>
    <source>
        <strain evidence="9">CCUG 53762</strain>
    </source>
</reference>
<evidence type="ECO:0000256" key="4">
    <source>
        <dbReference type="ARBA" id="ARBA00023136"/>
    </source>
</evidence>
<evidence type="ECO:0000256" key="2">
    <source>
        <dbReference type="ARBA" id="ARBA00006275"/>
    </source>
</evidence>
<comment type="subcellular location">
    <subcellularLocation>
        <location evidence="1">Cell outer membrane</location>
    </subcellularLocation>
</comment>
<evidence type="ECO:0000313" key="9">
    <source>
        <dbReference type="Proteomes" id="UP001597118"/>
    </source>
</evidence>
<evidence type="ECO:0000256" key="1">
    <source>
        <dbReference type="ARBA" id="ARBA00004442"/>
    </source>
</evidence>
<dbReference type="CDD" id="cd08977">
    <property type="entry name" value="SusD"/>
    <property type="match status" value="1"/>
</dbReference>
<comment type="similarity">
    <text evidence="2">Belongs to the SusD family.</text>
</comment>
<keyword evidence="4" id="KW-0472">Membrane</keyword>
<dbReference type="Pfam" id="PF07980">
    <property type="entry name" value="SusD_RagB"/>
    <property type="match status" value="1"/>
</dbReference>
<dbReference type="EMBL" id="JBHUDG010000045">
    <property type="protein sequence ID" value="MFD1631307.1"/>
    <property type="molecule type" value="Genomic_DNA"/>
</dbReference>
<dbReference type="Gene3D" id="1.25.40.390">
    <property type="match status" value="1"/>
</dbReference>
<comment type="caution">
    <text evidence="8">The sequence shown here is derived from an EMBL/GenBank/DDBJ whole genome shotgun (WGS) entry which is preliminary data.</text>
</comment>
<keyword evidence="5" id="KW-0998">Cell outer membrane</keyword>
<name>A0ABW4IH26_9SPHI</name>
<dbReference type="InterPro" id="IPR011990">
    <property type="entry name" value="TPR-like_helical_dom_sf"/>
</dbReference>
<evidence type="ECO:0000256" key="5">
    <source>
        <dbReference type="ARBA" id="ARBA00023237"/>
    </source>
</evidence>
<accession>A0ABW4IH26</accession>
<sequence>MKLNKNKITRNISKYLLAGTLFASLGAVTSCKKWLEEDPRSLYVAEKYFNTVGDAKKATLGVYEIMANLETYGFYMSMVYDIDSDLGHMEGTGFSNDNRTLAHYNFGPGHNYIVKSWEYLYNGIDRANLVISKIPEMSLYQNGSESEKKELKRNLAEAKFLRGLYYFDLVRLFGDVPLKTKYTEASDDLRIPRTDREIVYDQIIKDMKEAIDDIPQVSQKVNDERVSKGAVKGVLARVFLYRAGYSLRQNGQRERPANYKDYYAEVARLTKEVMESGEHALNPDYERIFKNHCELKLEPKESMFEVAMFFNAAGNKANTSYVGSWNGPLCDAGSPYGRANSFYKVSPVFYKKFKIADSRRKVSIATFQINAAGDTVNLKAGTNNDRKWAPGKWRRNWIGTTPKDVNNTDVNWTLLRYSDVLLMRAEAENEIHDGPTEDARAAINLVRRRAFKESLDLNVAAVNTGVDIPAGLNYNDFLNKIKEERAMELCYEGFRKGDLIRWNILGQSLRTAENELKAYSAGFPYIAGTYFVDNKHELYPIPTRERELNINLSQNPNY</sequence>
<evidence type="ECO:0000256" key="3">
    <source>
        <dbReference type="ARBA" id="ARBA00022729"/>
    </source>
</evidence>
<protein>
    <submittedName>
        <fullName evidence="8">RagB/SusD family nutrient uptake outer membrane protein</fullName>
    </submittedName>
</protein>
<evidence type="ECO:0000259" key="6">
    <source>
        <dbReference type="Pfam" id="PF07980"/>
    </source>
</evidence>